<gene>
    <name evidence="2" type="ORF">SLS62_004402</name>
</gene>
<dbReference type="Proteomes" id="UP001320420">
    <property type="component" value="Unassembled WGS sequence"/>
</dbReference>
<accession>A0AAN9YTC5</accession>
<sequence>MAPSAISETAPTTALAVNSKKQALVNGRPAPEDGREPTPLEAISHGVVMPGIPTFPTYTAHRRHVLVHMAATFRQWARQGYTEGQAGHISVRDPEFPGLMWMNPLGRHFGLLAAGDMICLDVATGRVAGGNVSRPANAAGYLIHAAVHKRRPADVHAVCHAHTHHGRAWSVFARPLEMLTQDVCNFVSLCMFTITYTLLALV</sequence>
<name>A0AAN9YTC5_9PEZI</name>
<comment type="caution">
    <text evidence="2">The sequence shown here is derived from an EMBL/GenBank/DDBJ whole genome shotgun (WGS) entry which is preliminary data.</text>
</comment>
<dbReference type="PANTHER" id="PTHR10672:SF25">
    <property type="entry name" value="MEIOTICALLY UP-REGULATED GENE 14 PROTEIN"/>
    <property type="match status" value="1"/>
</dbReference>
<dbReference type="GO" id="GO:0005856">
    <property type="term" value="C:cytoskeleton"/>
    <property type="evidence" value="ECO:0007669"/>
    <property type="project" value="TreeGrafter"/>
</dbReference>
<dbReference type="InterPro" id="IPR036409">
    <property type="entry name" value="Aldolase_II/adducin_N_sf"/>
</dbReference>
<dbReference type="Gene3D" id="3.40.225.10">
    <property type="entry name" value="Class II aldolase/adducin N-terminal domain"/>
    <property type="match status" value="1"/>
</dbReference>
<dbReference type="EMBL" id="JAKJXP020000027">
    <property type="protein sequence ID" value="KAK7753544.1"/>
    <property type="molecule type" value="Genomic_DNA"/>
</dbReference>
<dbReference type="InterPro" id="IPR001303">
    <property type="entry name" value="Aldolase_II/adducin_N"/>
</dbReference>
<dbReference type="AlphaFoldDB" id="A0AAN9YTC5"/>
<dbReference type="InterPro" id="IPR051017">
    <property type="entry name" value="Aldolase-II_Adducin_sf"/>
</dbReference>
<organism evidence="2 3">
    <name type="scientific">Diatrype stigma</name>
    <dbReference type="NCBI Taxonomy" id="117547"/>
    <lineage>
        <taxon>Eukaryota</taxon>
        <taxon>Fungi</taxon>
        <taxon>Dikarya</taxon>
        <taxon>Ascomycota</taxon>
        <taxon>Pezizomycotina</taxon>
        <taxon>Sordariomycetes</taxon>
        <taxon>Xylariomycetidae</taxon>
        <taxon>Xylariales</taxon>
        <taxon>Diatrypaceae</taxon>
        <taxon>Diatrype</taxon>
    </lineage>
</organism>
<feature type="domain" description="Class II aldolase/adducin N-terminal" evidence="1">
    <location>
        <begin position="67"/>
        <end position="202"/>
    </location>
</feature>
<dbReference type="Pfam" id="PF00596">
    <property type="entry name" value="Aldolase_II"/>
    <property type="match status" value="1"/>
</dbReference>
<keyword evidence="3" id="KW-1185">Reference proteome</keyword>
<evidence type="ECO:0000259" key="1">
    <source>
        <dbReference type="SMART" id="SM01007"/>
    </source>
</evidence>
<dbReference type="PANTHER" id="PTHR10672">
    <property type="entry name" value="ADDUCIN"/>
    <property type="match status" value="1"/>
</dbReference>
<proteinExistence type="predicted"/>
<evidence type="ECO:0000313" key="3">
    <source>
        <dbReference type="Proteomes" id="UP001320420"/>
    </source>
</evidence>
<evidence type="ECO:0000313" key="2">
    <source>
        <dbReference type="EMBL" id="KAK7753544.1"/>
    </source>
</evidence>
<dbReference type="SMART" id="SM01007">
    <property type="entry name" value="Aldolase_II"/>
    <property type="match status" value="1"/>
</dbReference>
<reference evidence="2 3" key="1">
    <citation type="submission" date="2024-02" db="EMBL/GenBank/DDBJ databases">
        <title>De novo assembly and annotation of 12 fungi associated with fruit tree decline syndrome in Ontario, Canada.</title>
        <authorList>
            <person name="Sulman M."/>
            <person name="Ellouze W."/>
            <person name="Ilyukhin E."/>
        </authorList>
    </citation>
    <scope>NUCLEOTIDE SEQUENCE [LARGE SCALE GENOMIC DNA]</scope>
    <source>
        <strain evidence="2 3">M11/M66-122</strain>
    </source>
</reference>
<dbReference type="SUPFAM" id="SSF53639">
    <property type="entry name" value="AraD/HMP-PK domain-like"/>
    <property type="match status" value="1"/>
</dbReference>
<dbReference type="GO" id="GO:0051015">
    <property type="term" value="F:actin filament binding"/>
    <property type="evidence" value="ECO:0007669"/>
    <property type="project" value="TreeGrafter"/>
</dbReference>
<protein>
    <recommendedName>
        <fullName evidence="1">Class II aldolase/adducin N-terminal domain-containing protein</fullName>
    </recommendedName>
</protein>